<dbReference type="FunFam" id="1.50.40.10:FF:000149">
    <property type="entry name" value="Mitochondrial Carrier (MC) Family"/>
    <property type="match status" value="1"/>
</dbReference>
<evidence type="ECO:0000313" key="15">
    <source>
        <dbReference type="Proteomes" id="UP001158986"/>
    </source>
</evidence>
<dbReference type="SUPFAM" id="SSF103506">
    <property type="entry name" value="Mitochondrial carrier"/>
    <property type="match status" value="1"/>
</dbReference>
<reference evidence="13 15" key="1">
    <citation type="submission" date="2021-11" db="EMBL/GenBank/DDBJ databases">
        <authorList>
            <person name="Islam A."/>
            <person name="Islam S."/>
            <person name="Flora M.S."/>
            <person name="Rahman M."/>
            <person name="Ziaur R.M."/>
            <person name="Epstein J.H."/>
            <person name="Hassan M."/>
            <person name="Klassen M."/>
            <person name="Woodard K."/>
            <person name="Webb A."/>
            <person name="Webby R.J."/>
            <person name="El Zowalaty M.E."/>
        </authorList>
    </citation>
    <scope>NUCLEOTIDE SEQUENCE</scope>
    <source>
        <strain evidence="14">Pbs1</strain>
        <strain evidence="13">Pbs3</strain>
    </source>
</reference>
<dbReference type="Proteomes" id="UP001160483">
    <property type="component" value="Unassembled WGS sequence"/>
</dbReference>
<evidence type="ECO:0000256" key="4">
    <source>
        <dbReference type="ARBA" id="ARBA00022692"/>
    </source>
</evidence>
<dbReference type="InterPro" id="IPR002067">
    <property type="entry name" value="MCP"/>
</dbReference>
<evidence type="ECO:0000313" key="14">
    <source>
        <dbReference type="EMBL" id="CAH0517603.1"/>
    </source>
</evidence>
<keyword evidence="10 11" id="KW-0472">Membrane</keyword>
<dbReference type="AlphaFoldDB" id="A0AAU9KKP0"/>
<accession>A0AAU9KKP0</accession>
<keyword evidence="3 12" id="KW-0813">Transport</keyword>
<dbReference type="InterPro" id="IPR018108">
    <property type="entry name" value="MCP_transmembrane"/>
</dbReference>
<evidence type="ECO:0000256" key="8">
    <source>
        <dbReference type="ARBA" id="ARBA00022989"/>
    </source>
</evidence>
<gene>
    <name evidence="14" type="ORF">PBS001_LOCUS4198</name>
    <name evidence="13" type="ORF">PBS003_LOCUS703</name>
</gene>
<protein>
    <recommendedName>
        <fullName evidence="17">Mitochondrial carrier protein</fullName>
    </recommendedName>
</protein>
<dbReference type="InterPro" id="IPR051028">
    <property type="entry name" value="Mito_Solute_Carrier"/>
</dbReference>
<evidence type="ECO:0000256" key="9">
    <source>
        <dbReference type="ARBA" id="ARBA00023128"/>
    </source>
</evidence>
<dbReference type="GO" id="GO:0005743">
    <property type="term" value="C:mitochondrial inner membrane"/>
    <property type="evidence" value="ECO:0007669"/>
    <property type="project" value="UniProtKB-SubCell"/>
</dbReference>
<comment type="caution">
    <text evidence="13">The sequence shown here is derived from an EMBL/GenBank/DDBJ whole genome shotgun (WGS) entry which is preliminary data.</text>
</comment>
<comment type="subcellular location">
    <subcellularLocation>
        <location evidence="1">Mitochondrion inner membrane</location>
        <topology evidence="1">Multi-pass membrane protein</topology>
    </subcellularLocation>
</comment>
<evidence type="ECO:0000256" key="6">
    <source>
        <dbReference type="ARBA" id="ARBA00022792"/>
    </source>
</evidence>
<keyword evidence="15" id="KW-1185">Reference proteome</keyword>
<dbReference type="Proteomes" id="UP001158986">
    <property type="component" value="Unassembled WGS sequence"/>
</dbReference>
<keyword evidence="6" id="KW-0999">Mitochondrion inner membrane</keyword>
<evidence type="ECO:0000256" key="5">
    <source>
        <dbReference type="ARBA" id="ARBA00022737"/>
    </source>
</evidence>
<dbReference type="PANTHER" id="PTHR45678:SF9">
    <property type="entry name" value="CALCIUM-BINDING MITOCHONDRIAL CARRIER PROTEIN ARALAR1"/>
    <property type="match status" value="1"/>
</dbReference>
<evidence type="ECO:0000313" key="13">
    <source>
        <dbReference type="EMBL" id="CAH0473828.1"/>
    </source>
</evidence>
<dbReference type="PROSITE" id="PS50920">
    <property type="entry name" value="SOLCAR"/>
    <property type="match status" value="3"/>
</dbReference>
<dbReference type="Gene3D" id="1.50.40.10">
    <property type="entry name" value="Mitochondrial carrier domain"/>
    <property type="match status" value="2"/>
</dbReference>
<evidence type="ECO:0000256" key="2">
    <source>
        <dbReference type="ARBA" id="ARBA00006375"/>
    </source>
</evidence>
<dbReference type="EMBL" id="CAKLCB010000247">
    <property type="protein sequence ID" value="CAH0517603.1"/>
    <property type="molecule type" value="Genomic_DNA"/>
</dbReference>
<feature type="repeat" description="Solcar" evidence="11">
    <location>
        <begin position="34"/>
        <end position="117"/>
    </location>
</feature>
<evidence type="ECO:0000313" key="16">
    <source>
        <dbReference type="Proteomes" id="UP001160483"/>
    </source>
</evidence>
<keyword evidence="7" id="KW-0106">Calcium</keyword>
<organism evidence="13 16">
    <name type="scientific">Peronospora belbahrii</name>
    <dbReference type="NCBI Taxonomy" id="622444"/>
    <lineage>
        <taxon>Eukaryota</taxon>
        <taxon>Sar</taxon>
        <taxon>Stramenopiles</taxon>
        <taxon>Oomycota</taxon>
        <taxon>Peronosporomycetes</taxon>
        <taxon>Peronosporales</taxon>
        <taxon>Peronosporaceae</taxon>
        <taxon>Peronospora</taxon>
    </lineage>
</organism>
<evidence type="ECO:0000256" key="3">
    <source>
        <dbReference type="ARBA" id="ARBA00022448"/>
    </source>
</evidence>
<dbReference type="Pfam" id="PF00153">
    <property type="entry name" value="Mito_carr"/>
    <property type="match status" value="3"/>
</dbReference>
<dbReference type="PRINTS" id="PR00926">
    <property type="entry name" value="MITOCARRIER"/>
</dbReference>
<keyword evidence="8" id="KW-1133">Transmembrane helix</keyword>
<name>A0AAU9KKP0_9STRA</name>
<feature type="repeat" description="Solcar" evidence="11">
    <location>
        <begin position="207"/>
        <end position="291"/>
    </location>
</feature>
<evidence type="ECO:0008006" key="17">
    <source>
        <dbReference type="Google" id="ProtNLM"/>
    </source>
</evidence>
<keyword evidence="9" id="KW-0496">Mitochondrion</keyword>
<dbReference type="PANTHER" id="PTHR45678">
    <property type="entry name" value="MITOCHONDRIAL 2-OXODICARBOXYLATE CARRIER 1-RELATED"/>
    <property type="match status" value="1"/>
</dbReference>
<keyword evidence="4 11" id="KW-0812">Transmembrane</keyword>
<dbReference type="EMBL" id="CAKKTJ010000088">
    <property type="protein sequence ID" value="CAH0473828.1"/>
    <property type="molecule type" value="Genomic_DNA"/>
</dbReference>
<evidence type="ECO:0000256" key="1">
    <source>
        <dbReference type="ARBA" id="ARBA00004448"/>
    </source>
</evidence>
<sequence>MEKLDTNPSISQLRQHKTCELLVAAPKVARSQQQNLFQSMWIGATAGMGGIVAVYPVDVIKTRMQNSRVATSAIQTLTTIFRTEGVGSFYKGLGPQLIGTIPDKAVSLATREFVKSFFDKPNEFKASLTSAAVSGVFQSVVMNPVEVVKVRMQLDSKLKLLGVIRDLGRQGLYRGYSACLARDVMFASTYFTLYDMAKTQLGVQDGTSLGWSMIAASTAGIPAAFMSTPLDLLKTRMQSRDATVQGFVNTYRQVTAEGGFGALFAGWGPRVSRIAPQFGIVLVSFDWLSHRFNPVAHVPEPADADSFADY</sequence>
<dbReference type="InterPro" id="IPR023395">
    <property type="entry name" value="MCP_dom_sf"/>
</dbReference>
<evidence type="ECO:0000256" key="10">
    <source>
        <dbReference type="ARBA" id="ARBA00023136"/>
    </source>
</evidence>
<proteinExistence type="inferred from homology"/>
<feature type="repeat" description="Solcar" evidence="11">
    <location>
        <begin position="122"/>
        <end position="200"/>
    </location>
</feature>
<keyword evidence="5" id="KW-0677">Repeat</keyword>
<comment type="similarity">
    <text evidence="2 12">Belongs to the mitochondrial carrier (TC 2.A.29) family.</text>
</comment>
<dbReference type="GO" id="GO:0022857">
    <property type="term" value="F:transmembrane transporter activity"/>
    <property type="evidence" value="ECO:0007669"/>
    <property type="project" value="TreeGrafter"/>
</dbReference>
<evidence type="ECO:0000256" key="11">
    <source>
        <dbReference type="PROSITE-ProRule" id="PRU00282"/>
    </source>
</evidence>
<evidence type="ECO:0000256" key="12">
    <source>
        <dbReference type="RuleBase" id="RU000488"/>
    </source>
</evidence>
<evidence type="ECO:0000256" key="7">
    <source>
        <dbReference type="ARBA" id="ARBA00022837"/>
    </source>
</evidence>